<gene>
    <name evidence="1" type="ORF">EZS28_040602</name>
</gene>
<protein>
    <submittedName>
        <fullName evidence="1">Uncharacterized protein</fullName>
    </submittedName>
</protein>
<reference evidence="1 2" key="1">
    <citation type="submission" date="2019-03" db="EMBL/GenBank/DDBJ databases">
        <title>Single cell metagenomics reveals metabolic interactions within the superorganism composed of flagellate Streblomastix strix and complex community of Bacteroidetes bacteria on its surface.</title>
        <authorList>
            <person name="Treitli S.C."/>
            <person name="Kolisko M."/>
            <person name="Husnik F."/>
            <person name="Keeling P."/>
            <person name="Hampl V."/>
        </authorList>
    </citation>
    <scope>NUCLEOTIDE SEQUENCE [LARGE SCALE GENOMIC DNA]</scope>
    <source>
        <strain evidence="1">ST1C</strain>
    </source>
</reference>
<dbReference type="AlphaFoldDB" id="A0A5J4U1L0"/>
<organism evidence="1 2">
    <name type="scientific">Streblomastix strix</name>
    <dbReference type="NCBI Taxonomy" id="222440"/>
    <lineage>
        <taxon>Eukaryota</taxon>
        <taxon>Metamonada</taxon>
        <taxon>Preaxostyla</taxon>
        <taxon>Oxymonadida</taxon>
        <taxon>Streblomastigidae</taxon>
        <taxon>Streblomastix</taxon>
    </lineage>
</organism>
<evidence type="ECO:0000313" key="2">
    <source>
        <dbReference type="Proteomes" id="UP000324800"/>
    </source>
</evidence>
<name>A0A5J4U1L0_9EUKA</name>
<accession>A0A5J4U1L0</accession>
<comment type="caution">
    <text evidence="1">The sequence shown here is derived from an EMBL/GenBank/DDBJ whole genome shotgun (WGS) entry which is preliminary data.</text>
</comment>
<proteinExistence type="predicted"/>
<dbReference type="Proteomes" id="UP000324800">
    <property type="component" value="Unassembled WGS sequence"/>
</dbReference>
<dbReference type="EMBL" id="SNRW01022375">
    <property type="protein sequence ID" value="KAA6363871.1"/>
    <property type="molecule type" value="Genomic_DNA"/>
</dbReference>
<evidence type="ECO:0000313" key="1">
    <source>
        <dbReference type="EMBL" id="KAA6363871.1"/>
    </source>
</evidence>
<sequence>MFYQSTTILPNFLCGKKGLETQVTTSRNQIVRSLENYFYRKDATYAMRDSQAKFLQHQIELTTAGDIPQIT</sequence>